<dbReference type="AlphaFoldDB" id="A0A4R0PY65"/>
<gene>
    <name evidence="2" type="ORF">EZ456_08215</name>
</gene>
<dbReference type="Proteomes" id="UP000293925">
    <property type="component" value="Unassembled WGS sequence"/>
</dbReference>
<accession>A0A4R0PY65</accession>
<evidence type="ECO:0000256" key="1">
    <source>
        <dbReference type="SAM" id="SignalP"/>
    </source>
</evidence>
<comment type="caution">
    <text evidence="2">The sequence shown here is derived from an EMBL/GenBank/DDBJ whole genome shotgun (WGS) entry which is preliminary data.</text>
</comment>
<protein>
    <recommendedName>
        <fullName evidence="4">Lipoprotein</fullName>
    </recommendedName>
</protein>
<keyword evidence="1" id="KW-0732">Signal</keyword>
<reference evidence="2 3" key="1">
    <citation type="submission" date="2019-02" db="EMBL/GenBank/DDBJ databases">
        <title>Pedobacter sp. RP-3-21 sp. nov., isolated from Arctic soil.</title>
        <authorList>
            <person name="Dahal R.H."/>
        </authorList>
    </citation>
    <scope>NUCLEOTIDE SEQUENCE [LARGE SCALE GENOMIC DNA]</scope>
    <source>
        <strain evidence="2 3">RP-3-21</strain>
    </source>
</reference>
<evidence type="ECO:0000313" key="3">
    <source>
        <dbReference type="Proteomes" id="UP000293925"/>
    </source>
</evidence>
<feature type="signal peptide" evidence="1">
    <location>
        <begin position="1"/>
        <end position="22"/>
    </location>
</feature>
<proteinExistence type="predicted"/>
<keyword evidence="3" id="KW-1185">Reference proteome</keyword>
<sequence>MKKNVKILLRAAVLAITIGVVAQGCKKDDQSSLNPEKVSEIKSDKFQKILNFISISWGVQKDKIGYDPIKHEFSFNGILFNKEKMESIYDSSNEYKLKYEKN</sequence>
<dbReference type="EMBL" id="SJSO01000005">
    <property type="protein sequence ID" value="TCD27922.1"/>
    <property type="molecule type" value="Genomic_DNA"/>
</dbReference>
<evidence type="ECO:0000313" key="2">
    <source>
        <dbReference type="EMBL" id="TCD27922.1"/>
    </source>
</evidence>
<dbReference type="RefSeq" id="WP_131529084.1">
    <property type="nucleotide sequence ID" value="NZ_SJSO01000005.1"/>
</dbReference>
<evidence type="ECO:0008006" key="4">
    <source>
        <dbReference type="Google" id="ProtNLM"/>
    </source>
</evidence>
<dbReference type="OrthoDB" id="771219at2"/>
<feature type="chain" id="PRO_5020299130" description="Lipoprotein" evidence="1">
    <location>
        <begin position="23"/>
        <end position="102"/>
    </location>
</feature>
<dbReference type="PROSITE" id="PS51257">
    <property type="entry name" value="PROKAR_LIPOPROTEIN"/>
    <property type="match status" value="1"/>
</dbReference>
<organism evidence="2 3">
    <name type="scientific">Pedobacter psychrodurus</name>
    <dbReference type="NCBI Taxonomy" id="2530456"/>
    <lineage>
        <taxon>Bacteria</taxon>
        <taxon>Pseudomonadati</taxon>
        <taxon>Bacteroidota</taxon>
        <taxon>Sphingobacteriia</taxon>
        <taxon>Sphingobacteriales</taxon>
        <taxon>Sphingobacteriaceae</taxon>
        <taxon>Pedobacter</taxon>
    </lineage>
</organism>
<name>A0A4R0PY65_9SPHI</name>